<dbReference type="EMBL" id="BAABHM010000015">
    <property type="protein sequence ID" value="GAA4708265.1"/>
    <property type="molecule type" value="Genomic_DNA"/>
</dbReference>
<dbReference type="PROSITE" id="PS51257">
    <property type="entry name" value="PROKAR_LIPOPROTEIN"/>
    <property type="match status" value="1"/>
</dbReference>
<dbReference type="InterPro" id="IPR050490">
    <property type="entry name" value="Bact_solute-bd_prot1"/>
</dbReference>
<dbReference type="PANTHER" id="PTHR43649:SF12">
    <property type="entry name" value="DIACETYLCHITOBIOSE BINDING PROTEIN DASA"/>
    <property type="match status" value="1"/>
</dbReference>
<sequence length="475" mass="49224">MSAPRPHRPRRPHRSRAVGPFAAAALLVVLGTTGCATGIGADDGAGADVDFGASPSPGGTLQVMGFGTGDEIGEVRHDRATEALGTEVKLSEGALDPQAFLSAAAAGNPPDLVYAERDQIGTFASRGAILPLSACVDEQGIDTDAFVDPALAEVTFGDELYGIPEFNMVQITMASADLLADEGLSLADVDGSDPDAVLAATEAMTRRDGGKLSVIGVDSKLPEFLPLWAKGRGADLLSDDGRTAQLDDSAVVEALEQAVAVYDAQGGFPDVKTYRDSADFFGAGNQFATGQLGAMAMEQWYVNVLNESSPDAPLAFGPVKGPDGDVHAFATGSAWAIPVGAADPAAACAYAARMTETEAWAEAAQVRADARAADGLVFTGVLTGNEEADAQIRDTLVPADPPAPWDDAIDAMYAANDHTFTLPANPAGAEFETAWQDGVNRVLNGQQEPAAAMAQAQEEAQSALDEAWATWDEQQ</sequence>
<keyword evidence="2" id="KW-1185">Reference proteome</keyword>
<accession>A0ABP8XHI0</accession>
<gene>
    <name evidence="1" type="ORF">GCM10023198_33520</name>
</gene>
<evidence type="ECO:0000313" key="1">
    <source>
        <dbReference type="EMBL" id="GAA4708265.1"/>
    </source>
</evidence>
<reference evidence="2" key="1">
    <citation type="journal article" date="2019" name="Int. J. Syst. Evol. Microbiol.">
        <title>The Global Catalogue of Microorganisms (GCM) 10K type strain sequencing project: providing services to taxonomists for standard genome sequencing and annotation.</title>
        <authorList>
            <consortium name="The Broad Institute Genomics Platform"/>
            <consortium name="The Broad Institute Genome Sequencing Center for Infectious Disease"/>
            <person name="Wu L."/>
            <person name="Ma J."/>
        </authorList>
    </citation>
    <scope>NUCLEOTIDE SEQUENCE [LARGE SCALE GENOMIC DNA]</scope>
    <source>
        <strain evidence="2">JCM 17975</strain>
    </source>
</reference>
<dbReference type="Proteomes" id="UP001500843">
    <property type="component" value="Unassembled WGS sequence"/>
</dbReference>
<dbReference type="SUPFAM" id="SSF53850">
    <property type="entry name" value="Periplasmic binding protein-like II"/>
    <property type="match status" value="1"/>
</dbReference>
<dbReference type="PANTHER" id="PTHR43649">
    <property type="entry name" value="ARABINOSE-BINDING PROTEIN-RELATED"/>
    <property type="match status" value="1"/>
</dbReference>
<dbReference type="Gene3D" id="3.40.190.10">
    <property type="entry name" value="Periplasmic binding protein-like II"/>
    <property type="match status" value="1"/>
</dbReference>
<comment type="caution">
    <text evidence="1">The sequence shown here is derived from an EMBL/GenBank/DDBJ whole genome shotgun (WGS) entry which is preliminary data.</text>
</comment>
<protein>
    <submittedName>
        <fullName evidence="1">Extracellular solute-binding protein</fullName>
    </submittedName>
</protein>
<organism evidence="1 2">
    <name type="scientific">Promicromonospora umidemergens</name>
    <dbReference type="NCBI Taxonomy" id="629679"/>
    <lineage>
        <taxon>Bacteria</taxon>
        <taxon>Bacillati</taxon>
        <taxon>Actinomycetota</taxon>
        <taxon>Actinomycetes</taxon>
        <taxon>Micrococcales</taxon>
        <taxon>Promicromonosporaceae</taxon>
        <taxon>Promicromonospora</taxon>
    </lineage>
</organism>
<name>A0ABP8XHI0_9MICO</name>
<dbReference type="RefSeq" id="WP_253874601.1">
    <property type="nucleotide sequence ID" value="NZ_BAABHM010000015.1"/>
</dbReference>
<proteinExistence type="predicted"/>
<evidence type="ECO:0000313" key="2">
    <source>
        <dbReference type="Proteomes" id="UP001500843"/>
    </source>
</evidence>